<accession>A0A7C9EVP1</accession>
<proteinExistence type="predicted"/>
<keyword evidence="3" id="KW-0863">Zinc-finger</keyword>
<evidence type="ECO:0000256" key="2">
    <source>
        <dbReference type="ARBA" id="ARBA00022737"/>
    </source>
</evidence>
<dbReference type="InterPro" id="IPR004146">
    <property type="entry name" value="DC1"/>
</dbReference>
<dbReference type="EMBL" id="GISG01250899">
    <property type="protein sequence ID" value="MBA4671430.1"/>
    <property type="molecule type" value="Transcribed_RNA"/>
</dbReference>
<protein>
    <recommendedName>
        <fullName evidence="5">Zinc finger PHD-type domain-containing protein</fullName>
    </recommendedName>
</protein>
<dbReference type="PANTHER" id="PTHR47841:SF7">
    <property type="entry name" value="CYSTEINE_HISTIDINE-RICH C1 DOMAIN PROTEIN"/>
    <property type="match status" value="1"/>
</dbReference>
<evidence type="ECO:0000256" key="3">
    <source>
        <dbReference type="ARBA" id="ARBA00022771"/>
    </source>
</evidence>
<evidence type="ECO:0000259" key="5">
    <source>
        <dbReference type="SMART" id="SM00249"/>
    </source>
</evidence>
<keyword evidence="4" id="KW-0862">Zinc</keyword>
<dbReference type="InterPro" id="IPR001965">
    <property type="entry name" value="Znf_PHD"/>
</dbReference>
<feature type="domain" description="Zinc finger PHD-type" evidence="5">
    <location>
        <begin position="197"/>
        <end position="264"/>
    </location>
</feature>
<reference evidence="6" key="2">
    <citation type="submission" date="2020-07" db="EMBL/GenBank/DDBJ databases">
        <authorList>
            <person name="Vera ALvarez R."/>
            <person name="Arias-Moreno D.M."/>
            <person name="Jimenez-Jacinto V."/>
            <person name="Jimenez-Bremont J.F."/>
            <person name="Swaminathan K."/>
            <person name="Moose S.P."/>
            <person name="Guerrero-Gonzalez M.L."/>
            <person name="Marino-Ramirez L."/>
            <person name="Landsman D."/>
            <person name="Rodriguez-Kessler M."/>
            <person name="Delgado-Sanchez P."/>
        </authorList>
    </citation>
    <scope>NUCLEOTIDE SEQUENCE</scope>
    <source>
        <tissue evidence="6">Cladode</tissue>
    </source>
</reference>
<dbReference type="EMBL" id="GISG01250897">
    <property type="protein sequence ID" value="MBA4671428.1"/>
    <property type="molecule type" value="Transcribed_RNA"/>
</dbReference>
<evidence type="ECO:0000256" key="4">
    <source>
        <dbReference type="ARBA" id="ARBA00022833"/>
    </source>
</evidence>
<organism evidence="6">
    <name type="scientific">Opuntia streptacantha</name>
    <name type="common">Prickly pear cactus</name>
    <name type="synonym">Opuntia cardona</name>
    <dbReference type="NCBI Taxonomy" id="393608"/>
    <lineage>
        <taxon>Eukaryota</taxon>
        <taxon>Viridiplantae</taxon>
        <taxon>Streptophyta</taxon>
        <taxon>Embryophyta</taxon>
        <taxon>Tracheophyta</taxon>
        <taxon>Spermatophyta</taxon>
        <taxon>Magnoliopsida</taxon>
        <taxon>eudicotyledons</taxon>
        <taxon>Gunneridae</taxon>
        <taxon>Pentapetalae</taxon>
        <taxon>Caryophyllales</taxon>
        <taxon>Cactineae</taxon>
        <taxon>Cactaceae</taxon>
        <taxon>Opuntioideae</taxon>
        <taxon>Opuntia</taxon>
    </lineage>
</organism>
<feature type="domain" description="Zinc finger PHD-type" evidence="5">
    <location>
        <begin position="70"/>
        <end position="144"/>
    </location>
</feature>
<name>A0A7C9EVP1_OPUST</name>
<keyword evidence="2" id="KW-0677">Repeat</keyword>
<sequence>MVLVTVGLLTGRGLYHLVQRGILKKGDKGIATLRESQTGDDQEGVSYLSQKAHILHQQHPLSFEDGGEFLCNACNKRGPSGGRYSCRDCDFNLHLACATSEEMWELSTQIMTDFKTPAHEHTMKLETPTMSNDKYTKFTCSHCHNKGYSLLRFQCEEGEGACHSQMHFVCAVSPTLLLSFLHPDHVLEFKTRHHLKNCAVCNHGGKLNARVYVCEECDFFVHPDCAQRRQYFQFSLHEEGHTLVYQELADDQNQQAKAICRACDRECKHWSYTCHVCPGVHFHRECIVKYYYPHYPAKIGNYGLKAAGKEGLLHVGLEVAIALGKVVITTAATGAPLF</sequence>
<evidence type="ECO:0000313" key="6">
    <source>
        <dbReference type="EMBL" id="MBA4671428.1"/>
    </source>
</evidence>
<dbReference type="InterPro" id="IPR046349">
    <property type="entry name" value="C1-like_sf"/>
</dbReference>
<reference evidence="6" key="1">
    <citation type="journal article" date="2013" name="J. Plant Res.">
        <title>Effect of fungi and light on seed germination of three Opuntia species from semiarid lands of central Mexico.</title>
        <authorList>
            <person name="Delgado-Sanchez P."/>
            <person name="Jimenez-Bremont J.F."/>
            <person name="Guerrero-Gonzalez Mde L."/>
            <person name="Flores J."/>
        </authorList>
    </citation>
    <scope>NUCLEOTIDE SEQUENCE</scope>
    <source>
        <tissue evidence="6">Cladode</tissue>
    </source>
</reference>
<keyword evidence="1" id="KW-0479">Metal-binding</keyword>
<dbReference type="Pfam" id="PF03107">
    <property type="entry name" value="C1_2"/>
    <property type="match status" value="2"/>
</dbReference>
<dbReference type="AlphaFoldDB" id="A0A7C9EVP1"/>
<dbReference type="PANTHER" id="PTHR47841">
    <property type="entry name" value="DIACYLGLYCEROL KINASE THETA-LIKE-RELATED"/>
    <property type="match status" value="1"/>
</dbReference>
<dbReference type="GO" id="GO:0008270">
    <property type="term" value="F:zinc ion binding"/>
    <property type="evidence" value="ECO:0007669"/>
    <property type="project" value="UniProtKB-KW"/>
</dbReference>
<dbReference type="SMART" id="SM00249">
    <property type="entry name" value="PHD"/>
    <property type="match status" value="2"/>
</dbReference>
<evidence type="ECO:0000256" key="1">
    <source>
        <dbReference type="ARBA" id="ARBA00022723"/>
    </source>
</evidence>
<dbReference type="SUPFAM" id="SSF57889">
    <property type="entry name" value="Cysteine-rich domain"/>
    <property type="match status" value="2"/>
</dbReference>